<dbReference type="Proteomes" id="UP000032049">
    <property type="component" value="Unassembled WGS sequence"/>
</dbReference>
<dbReference type="EMBL" id="JXRA01000120">
    <property type="protein sequence ID" value="KIO74987.1"/>
    <property type="molecule type" value="Genomic_DNA"/>
</dbReference>
<evidence type="ECO:0000313" key="2">
    <source>
        <dbReference type="Proteomes" id="UP000032049"/>
    </source>
</evidence>
<comment type="caution">
    <text evidence="1">The sequence shown here is derived from an EMBL/GenBank/DDBJ whole genome shotgun (WGS) entry which is preliminary data.</text>
</comment>
<dbReference type="AlphaFoldDB" id="A0A0D0GCD0"/>
<reference evidence="1 2" key="1">
    <citation type="submission" date="2015-01" db="EMBL/GenBank/DDBJ databases">
        <title>Draft genome sequence of Pedobacter sp. NL19 isolated from sludge of an effluent treatment pond in an abandoned uranium mine.</title>
        <authorList>
            <person name="Santos T."/>
            <person name="Caetano T."/>
            <person name="Covas C."/>
            <person name="Cruz A."/>
            <person name="Mendo S."/>
        </authorList>
    </citation>
    <scope>NUCLEOTIDE SEQUENCE [LARGE SCALE GENOMIC DNA]</scope>
    <source>
        <strain evidence="1 2">NL19</strain>
    </source>
</reference>
<organism evidence="1 2">
    <name type="scientific">Pedobacter lusitanus</name>
    <dbReference type="NCBI Taxonomy" id="1503925"/>
    <lineage>
        <taxon>Bacteria</taxon>
        <taxon>Pseudomonadati</taxon>
        <taxon>Bacteroidota</taxon>
        <taxon>Sphingobacteriia</taxon>
        <taxon>Sphingobacteriales</taxon>
        <taxon>Sphingobacteriaceae</taxon>
        <taxon>Pedobacter</taxon>
    </lineage>
</organism>
<dbReference type="STRING" id="1503925.TH53_23340"/>
<proteinExistence type="predicted"/>
<gene>
    <name evidence="1" type="ORF">TH53_23340</name>
</gene>
<name>A0A0D0GCD0_9SPHI</name>
<sequence>MACLMSCSLANNKPLSIRFSADSSAIVFSEIDPAGLWQIKNGLNTDTVHTDLVAVLETPADEDTSGMEHPVAGKLEVTDSTLVFKPEKSFVRGKNYLIVSFMNTNFAGTSKLIRGKLDHSVKPQQVMLKR</sequence>
<keyword evidence="2" id="KW-1185">Reference proteome</keyword>
<evidence type="ECO:0000313" key="1">
    <source>
        <dbReference type="EMBL" id="KIO74987.1"/>
    </source>
</evidence>
<accession>A0A0D0GCD0</accession>
<protein>
    <submittedName>
        <fullName evidence="1">Uncharacterized protein</fullName>
    </submittedName>
</protein>